<dbReference type="AlphaFoldDB" id="A0A9W9W2J9"/>
<comment type="caution">
    <text evidence="1">The sequence shown here is derived from an EMBL/GenBank/DDBJ whole genome shotgun (WGS) entry which is preliminary data.</text>
</comment>
<dbReference type="EMBL" id="JAPZBU010000006">
    <property type="protein sequence ID" value="KAJ5397420.1"/>
    <property type="molecule type" value="Genomic_DNA"/>
</dbReference>
<sequence length="268" mass="29523">MANGTDGCDGSSRFRSHGNDIKIAIAISMILKAGVPNNKVYGPATARLPKSGARPGECTKTPDYIANAEMNERLDSDDKEITTYFDEGSKSMISTPKMAPGSLVTTGKTGLPVYGSGVKVAISLELLYGRLILRNLSAEIMMAQVYPTNCTESIDNMDHLEVATGIDDYYMNIYLIQALSGNLTTSLSKYQELSDDNYDQKFSWYKEAVQKSAPENLQSFLKANDTLYFDCVQGGDTDDYKNQTSKDCVHDRSLRISVDVSLRHTLMN</sequence>
<evidence type="ECO:0000313" key="1">
    <source>
        <dbReference type="EMBL" id="KAJ5397420.1"/>
    </source>
</evidence>
<organism evidence="1 2">
    <name type="scientific">Penicillium cosmopolitanum</name>
    <dbReference type="NCBI Taxonomy" id="1131564"/>
    <lineage>
        <taxon>Eukaryota</taxon>
        <taxon>Fungi</taxon>
        <taxon>Dikarya</taxon>
        <taxon>Ascomycota</taxon>
        <taxon>Pezizomycotina</taxon>
        <taxon>Eurotiomycetes</taxon>
        <taxon>Eurotiomycetidae</taxon>
        <taxon>Eurotiales</taxon>
        <taxon>Aspergillaceae</taxon>
        <taxon>Penicillium</taxon>
    </lineage>
</organism>
<reference evidence="1" key="1">
    <citation type="submission" date="2022-12" db="EMBL/GenBank/DDBJ databases">
        <authorList>
            <person name="Petersen C."/>
        </authorList>
    </citation>
    <scope>NUCLEOTIDE SEQUENCE</scope>
    <source>
        <strain evidence="1">IBT 29677</strain>
    </source>
</reference>
<keyword evidence="2" id="KW-1185">Reference proteome</keyword>
<dbReference type="OrthoDB" id="73875at2759"/>
<dbReference type="RefSeq" id="XP_056489472.1">
    <property type="nucleotide sequence ID" value="XM_056630170.1"/>
</dbReference>
<dbReference type="Proteomes" id="UP001147747">
    <property type="component" value="Unassembled WGS sequence"/>
</dbReference>
<gene>
    <name evidence="1" type="ORF">N7509_005533</name>
</gene>
<accession>A0A9W9W2J9</accession>
<reference evidence="1" key="2">
    <citation type="journal article" date="2023" name="IMA Fungus">
        <title>Comparative genomic study of the Penicillium genus elucidates a diverse pangenome and 15 lateral gene transfer events.</title>
        <authorList>
            <person name="Petersen C."/>
            <person name="Sorensen T."/>
            <person name="Nielsen M.R."/>
            <person name="Sondergaard T.E."/>
            <person name="Sorensen J.L."/>
            <person name="Fitzpatrick D.A."/>
            <person name="Frisvad J.C."/>
            <person name="Nielsen K.L."/>
        </authorList>
    </citation>
    <scope>NUCLEOTIDE SEQUENCE</scope>
    <source>
        <strain evidence="1">IBT 29677</strain>
    </source>
</reference>
<dbReference type="GeneID" id="81369150"/>
<protein>
    <submittedName>
        <fullName evidence="1">Uncharacterized protein</fullName>
    </submittedName>
</protein>
<evidence type="ECO:0000313" key="2">
    <source>
        <dbReference type="Proteomes" id="UP001147747"/>
    </source>
</evidence>
<proteinExistence type="predicted"/>
<name>A0A9W9W2J9_9EURO</name>